<protein>
    <submittedName>
        <fullName evidence="1">Uncharacterized protein</fullName>
    </submittedName>
</protein>
<proteinExistence type="predicted"/>
<evidence type="ECO:0000313" key="1">
    <source>
        <dbReference type="EMBL" id="KAJ7329113.1"/>
    </source>
</evidence>
<dbReference type="AlphaFoldDB" id="A0A9Q0XTQ0"/>
<accession>A0A9Q0XTQ0</accession>
<dbReference type="Proteomes" id="UP001142489">
    <property type="component" value="Unassembled WGS sequence"/>
</dbReference>
<dbReference type="EMBL" id="JAPFRF010000006">
    <property type="protein sequence ID" value="KAJ7329113.1"/>
    <property type="molecule type" value="Genomic_DNA"/>
</dbReference>
<reference evidence="1" key="1">
    <citation type="journal article" date="2023" name="DNA Res.">
        <title>Chromosome-level genome assembly of Phrynocephalus forsythii using third-generation DNA sequencing and Hi-C analysis.</title>
        <authorList>
            <person name="Qi Y."/>
            <person name="Zhao W."/>
            <person name="Zhao Y."/>
            <person name="Niu C."/>
            <person name="Cao S."/>
            <person name="Zhang Y."/>
        </authorList>
    </citation>
    <scope>NUCLEOTIDE SEQUENCE</scope>
    <source>
        <tissue evidence="1">Muscle</tissue>
    </source>
</reference>
<sequence length="49" mass="5540">MRLRLAARWLSFPLQTSPIGLPGSFRRKDVSCRGRIAWAEGLRGNRTLA</sequence>
<comment type="caution">
    <text evidence="1">The sequence shown here is derived from an EMBL/GenBank/DDBJ whole genome shotgun (WGS) entry which is preliminary data.</text>
</comment>
<name>A0A9Q0XTQ0_9SAUR</name>
<keyword evidence="2" id="KW-1185">Reference proteome</keyword>
<gene>
    <name evidence="1" type="ORF">JRQ81_015287</name>
</gene>
<organism evidence="1 2">
    <name type="scientific">Phrynocephalus forsythii</name>
    <dbReference type="NCBI Taxonomy" id="171643"/>
    <lineage>
        <taxon>Eukaryota</taxon>
        <taxon>Metazoa</taxon>
        <taxon>Chordata</taxon>
        <taxon>Craniata</taxon>
        <taxon>Vertebrata</taxon>
        <taxon>Euteleostomi</taxon>
        <taxon>Lepidosauria</taxon>
        <taxon>Squamata</taxon>
        <taxon>Bifurcata</taxon>
        <taxon>Unidentata</taxon>
        <taxon>Episquamata</taxon>
        <taxon>Toxicofera</taxon>
        <taxon>Iguania</taxon>
        <taxon>Acrodonta</taxon>
        <taxon>Agamidae</taxon>
        <taxon>Agaminae</taxon>
        <taxon>Phrynocephalus</taxon>
    </lineage>
</organism>
<evidence type="ECO:0000313" key="2">
    <source>
        <dbReference type="Proteomes" id="UP001142489"/>
    </source>
</evidence>